<keyword evidence="1" id="KW-0812">Transmembrane</keyword>
<name>A0A0E3STT2_METMT</name>
<accession>A0A0E3STT2</accession>
<feature type="transmembrane region" description="Helical" evidence="1">
    <location>
        <begin position="106"/>
        <end position="126"/>
    </location>
</feature>
<protein>
    <submittedName>
        <fullName evidence="2">Integral membrane protein</fullName>
    </submittedName>
</protein>
<evidence type="ECO:0000313" key="3">
    <source>
        <dbReference type="Proteomes" id="UP000033048"/>
    </source>
</evidence>
<proteinExistence type="predicted"/>
<feature type="transmembrane region" description="Helical" evidence="1">
    <location>
        <begin position="41"/>
        <end position="59"/>
    </location>
</feature>
<dbReference type="STRING" id="1434104.MCMEM_2125"/>
<keyword evidence="1" id="KW-1133">Transmembrane helix</keyword>
<keyword evidence="3" id="KW-1185">Reference proteome</keyword>
<dbReference type="RefSeq" id="WP_052721432.1">
    <property type="nucleotide sequence ID" value="NZ_CP009518.1"/>
</dbReference>
<dbReference type="PANTHER" id="PTHR31303:SF1">
    <property type="entry name" value="CTP-DEPENDENT DIACYLGLYCEROL KINASE 1"/>
    <property type="match status" value="1"/>
</dbReference>
<dbReference type="Proteomes" id="UP000033048">
    <property type="component" value="Chromosome"/>
</dbReference>
<dbReference type="GO" id="GO:0004143">
    <property type="term" value="F:ATP-dependent diacylglycerol kinase activity"/>
    <property type="evidence" value="ECO:0007669"/>
    <property type="project" value="InterPro"/>
</dbReference>
<dbReference type="AlphaFoldDB" id="A0A0E3STT2"/>
<evidence type="ECO:0000256" key="1">
    <source>
        <dbReference type="SAM" id="Phobius"/>
    </source>
</evidence>
<dbReference type="KEGG" id="mmet:MCMEM_2125"/>
<evidence type="ECO:0000313" key="2">
    <source>
        <dbReference type="EMBL" id="AKB86178.1"/>
    </source>
</evidence>
<feature type="transmembrane region" description="Helical" evidence="1">
    <location>
        <begin position="146"/>
        <end position="171"/>
    </location>
</feature>
<keyword evidence="1" id="KW-0472">Membrane</keyword>
<dbReference type="HOGENOM" id="CLU_1567138_0_0_2"/>
<organism evidence="2 3">
    <name type="scientific">Methanococcoides methylutens MM1</name>
    <dbReference type="NCBI Taxonomy" id="1434104"/>
    <lineage>
        <taxon>Archaea</taxon>
        <taxon>Methanobacteriati</taxon>
        <taxon>Methanobacteriota</taxon>
        <taxon>Stenosarchaea group</taxon>
        <taxon>Methanomicrobia</taxon>
        <taxon>Methanosarcinales</taxon>
        <taxon>Methanosarcinaceae</taxon>
        <taxon>Methanococcoides</taxon>
    </lineage>
</organism>
<feature type="transmembrane region" description="Helical" evidence="1">
    <location>
        <begin position="183"/>
        <end position="202"/>
    </location>
</feature>
<sequence length="206" mass="22271">MVLKNFACTVPRYLSYLRLRKMVHLSGALFPVLAVYSGKEVALGLVLFLTLLFLGIDLIKPKIRSCLFFRLLWRKNEYEGFAIEPLLYLLSILSLLLLSYRLDEGICYASIVVLAVGDGLATIVGIHGKMCYGSSSKTIEGTIAGILGAAICSLPFAGPTALVGAITGMYVESRSGSHDNLTVPFAALLGMLAVQFLVNIYISITA</sequence>
<feature type="transmembrane region" description="Helical" evidence="1">
    <location>
        <begin position="80"/>
        <end position="100"/>
    </location>
</feature>
<reference evidence="2 3" key="1">
    <citation type="submission" date="2014-07" db="EMBL/GenBank/DDBJ databases">
        <title>Methanogenic archaea and the global carbon cycle.</title>
        <authorList>
            <person name="Henriksen J.R."/>
            <person name="Luke J."/>
            <person name="Reinhart S."/>
            <person name="Benedict M.N."/>
            <person name="Youngblut N.D."/>
            <person name="Metcalf M.E."/>
            <person name="Whitaker R.J."/>
            <person name="Metcalf W.W."/>
        </authorList>
    </citation>
    <scope>NUCLEOTIDE SEQUENCE [LARGE SCALE GENOMIC DNA]</scope>
    <source>
        <strain evidence="2 3">MM1</strain>
    </source>
</reference>
<dbReference type="GeneID" id="25418005"/>
<gene>
    <name evidence="2" type="ORF">MCMEM_2125</name>
</gene>
<dbReference type="InterPro" id="IPR037997">
    <property type="entry name" value="Dgk1-like"/>
</dbReference>
<dbReference type="EMBL" id="CP009518">
    <property type="protein sequence ID" value="AKB86178.1"/>
    <property type="molecule type" value="Genomic_DNA"/>
</dbReference>
<dbReference type="PANTHER" id="PTHR31303">
    <property type="entry name" value="CTP-DEPENDENT DIACYLGLYCEROL KINASE 1"/>
    <property type="match status" value="1"/>
</dbReference>
<dbReference type="OrthoDB" id="107330at2157"/>